<feature type="transmembrane region" description="Helical" evidence="1">
    <location>
        <begin position="16"/>
        <end position="41"/>
    </location>
</feature>
<dbReference type="RefSeq" id="XP_001218971.1">
    <property type="nucleotide sequence ID" value="XM_001218970.1"/>
</dbReference>
<dbReference type="PaxDb" id="5691-CAJ16425"/>
<sequence>MRVCVTFPRNYSDPHAAVAASFLPPLSFFLYSWFSFLYIILHMVVVRCCFVCLFVFCLLLYMYVWACCCCCCCCFSFIFNPLTQIYTNRLQTPVTLCQKTNIN</sequence>
<evidence type="ECO:0000256" key="1">
    <source>
        <dbReference type="SAM" id="Phobius"/>
    </source>
</evidence>
<keyword evidence="1" id="KW-0812">Transmembrane</keyword>
<keyword evidence="1" id="KW-1133">Transmembrane helix</keyword>
<gene>
    <name evidence="2" type="ORF">TB927.1.2720</name>
</gene>
<dbReference type="EMBL" id="AL929603">
    <property type="protein sequence ID" value="CAJ16425.1"/>
    <property type="molecule type" value="Genomic_DNA"/>
</dbReference>
<protein>
    <submittedName>
        <fullName evidence="2">Uncharacterized protein</fullName>
    </submittedName>
</protein>
<dbReference type="InParanoid" id="Q4GYV0"/>
<proteinExistence type="predicted"/>
<name>Q4GYV0_TRYB2</name>
<dbReference type="GeneID" id="4357342"/>
<evidence type="ECO:0000313" key="2">
    <source>
        <dbReference type="EMBL" id="CAJ16425.1"/>
    </source>
</evidence>
<keyword evidence="1" id="KW-0472">Membrane</keyword>
<evidence type="ECO:0000313" key="3">
    <source>
        <dbReference type="Proteomes" id="UP000008524"/>
    </source>
</evidence>
<organism evidence="2 3">
    <name type="scientific">Trypanosoma brucei brucei (strain 927/4 GUTat10.1)</name>
    <dbReference type="NCBI Taxonomy" id="185431"/>
    <lineage>
        <taxon>Eukaryota</taxon>
        <taxon>Discoba</taxon>
        <taxon>Euglenozoa</taxon>
        <taxon>Kinetoplastea</taxon>
        <taxon>Metakinetoplastina</taxon>
        <taxon>Trypanosomatida</taxon>
        <taxon>Trypanosomatidae</taxon>
        <taxon>Trypanosoma</taxon>
    </lineage>
</organism>
<accession>Q4GYV0</accession>
<keyword evidence="3" id="KW-1185">Reference proteome</keyword>
<dbReference type="Proteomes" id="UP000008524">
    <property type="component" value="Chromosome 1"/>
</dbReference>
<dbReference type="KEGG" id="tbr:TB927.1.2720"/>
<reference evidence="2 3" key="1">
    <citation type="journal article" date="2003" name="Nucleic Acids Res.">
        <title>The DNA sequence of chromosome I of an African trypanosome: gene content, chromosome organisation, recombination and polymorphism.</title>
        <authorList>
            <person name="Hall N."/>
            <person name="Berriman M."/>
            <person name="Lennard N.J."/>
            <person name="Harris B.R."/>
            <person name="Hertz-Fowler C."/>
            <person name="Bart-Delabesse E.N."/>
            <person name="Gerrare C.S."/>
            <person name="Atkin R.J."/>
            <person name="Barron A.J."/>
            <person name="Bowman S."/>
            <person name="Bray-Allen S.P."/>
            <person name="Bringaud F."/>
            <person name="Clark L.N."/>
            <person name="Corton C.H."/>
            <person name="Cronin A."/>
            <person name="Davies R."/>
            <person name="Doggett J."/>
            <person name="Fraser A."/>
            <person name="Gruter E."/>
            <person name="Hall S."/>
            <person name="Harper A.D."/>
            <person name="Kay M.P."/>
            <person name="Leech V."/>
            <person name="Mayes R."/>
            <person name="Price C."/>
            <person name="Quail M.A."/>
            <person name="Rabbinowitch E."/>
            <person name="Reitter C."/>
            <person name="Rutherford K."/>
            <person name="Sasse J."/>
            <person name="Sharp S."/>
            <person name="Shownkeen R."/>
            <person name="Macleod A."/>
            <person name="Taylor S."/>
            <person name="Tweedie A."/>
            <person name="Turner C.M.R."/>
            <person name="Tait A."/>
            <person name="Gull K."/>
            <person name="Barrell B."/>
            <person name="Melville S.E."/>
        </authorList>
    </citation>
    <scope>NUCLEOTIDE SEQUENCE [LARGE SCALE GENOMIC DNA]</scope>
    <source>
        <strain evidence="2 3">927/4 GUTat10.1</strain>
    </source>
</reference>
<dbReference type="AlphaFoldDB" id="Q4GYV0"/>
<reference evidence="3" key="2">
    <citation type="journal article" date="2005" name="Science">
        <title>The genome of the African trypanosome Trypanosoma brucei.</title>
        <authorList>
            <person name="Berriman M."/>
            <person name="Ghedin E."/>
            <person name="Hertz-Fowler C."/>
            <person name="Blandin G."/>
            <person name="Renauld H."/>
            <person name="Bartholomeu D.C."/>
            <person name="Lennard N.J."/>
            <person name="Caler E."/>
            <person name="Hamlin N.E."/>
            <person name="Haas B."/>
            <person name="Bohme U."/>
            <person name="Hannick L."/>
            <person name="Aslett M.A."/>
            <person name="Shallom J."/>
            <person name="Marcello L."/>
            <person name="Hou L."/>
            <person name="Wickstead B."/>
            <person name="Alsmark U.C."/>
            <person name="Arrowsmith C."/>
            <person name="Atkin R.J."/>
            <person name="Barron A.J."/>
            <person name="Bringaud F."/>
            <person name="Brooks K."/>
            <person name="Carrington M."/>
            <person name="Cherevach I."/>
            <person name="Chillingworth T.J."/>
            <person name="Churcher C."/>
            <person name="Clark L.N."/>
            <person name="Corton C.H."/>
            <person name="Cronin A."/>
            <person name="Davies R.M."/>
            <person name="Doggett J."/>
            <person name="Djikeng A."/>
            <person name="Feldblyum T."/>
            <person name="Field M.C."/>
            <person name="Fraser A."/>
            <person name="Goodhead I."/>
            <person name="Hance Z."/>
            <person name="Harper D."/>
            <person name="Harris B.R."/>
            <person name="Hauser H."/>
            <person name="Hostetler J."/>
            <person name="Ivens A."/>
            <person name="Jagels K."/>
            <person name="Johnson D."/>
            <person name="Johnson J."/>
            <person name="Jones K."/>
            <person name="Kerhornou A.X."/>
            <person name="Koo H."/>
            <person name="Larke N."/>
            <person name="Landfear S."/>
            <person name="Larkin C."/>
            <person name="Leech V."/>
            <person name="Line A."/>
            <person name="Lord A."/>
            <person name="Macleod A."/>
            <person name="Mooney P.J."/>
            <person name="Moule S."/>
            <person name="Martin D.M."/>
            <person name="Morgan G.W."/>
            <person name="Mungall K."/>
            <person name="Norbertczak H."/>
            <person name="Ormond D."/>
            <person name="Pai G."/>
            <person name="Peacock C.S."/>
            <person name="Peterson J."/>
            <person name="Quail M.A."/>
            <person name="Rabbinowitsch E."/>
            <person name="Rajandream M.A."/>
            <person name="Reitter C."/>
            <person name="Salzberg S.L."/>
            <person name="Sanders M."/>
            <person name="Schobel S."/>
            <person name="Sharp S."/>
            <person name="Simmonds M."/>
            <person name="Simpson A.J."/>
            <person name="Tallon L."/>
            <person name="Turner C.M."/>
            <person name="Tait A."/>
            <person name="Tivey A.R."/>
            <person name="Van Aken S."/>
            <person name="Walker D."/>
            <person name="Wanless D."/>
            <person name="Wang S."/>
            <person name="White B."/>
            <person name="White O."/>
            <person name="Whitehead S."/>
            <person name="Woodward J."/>
            <person name="Wortman J."/>
            <person name="Adams M.D."/>
            <person name="Embley T.M."/>
            <person name="Gull K."/>
            <person name="Ullu E."/>
            <person name="Barry J.D."/>
            <person name="Fairlamb A.H."/>
            <person name="Opperdoes F."/>
            <person name="Barrell B.G."/>
            <person name="Donelson J.E."/>
            <person name="Hall N."/>
            <person name="Fraser C.M."/>
            <person name="Melville S.E."/>
            <person name="El-Sayed N.M."/>
        </authorList>
    </citation>
    <scope>NUCLEOTIDE SEQUENCE [LARGE SCALE GENOMIC DNA]</scope>
    <source>
        <strain evidence="3">927/4 GUTat10.1</strain>
    </source>
</reference>
<feature type="transmembrane region" description="Helical" evidence="1">
    <location>
        <begin position="48"/>
        <end position="66"/>
    </location>
</feature>